<feature type="region of interest" description="Disordered" evidence="1">
    <location>
        <begin position="1323"/>
        <end position="1363"/>
    </location>
</feature>
<name>N6VEN5_9HYPH</name>
<sequence>MRASLIWHAFKDRMALSRTQIPKPENHQDFERQCAVLWSAKLKDPNLQRLGRSGQNQHGLDIIGIRDDDPRKRVGIQCKLKNGNGKLTEKEVRREFEAALAIKPPLTEFHIVTTADRDAEIQLFADQLAVEQMDAGRKIRFIIWGWQAITDELGQYPDALLAFDDSYGVFGQQTMAAVNKGIDLQQAGQEKLLAAISEIQSAIKTQSPADTTVEVALAIEKHLDAEIDGYRDANKGGQRRIALGQFTALLERVQRDGVSGRILFRIKANIGSCHLLLGNEEEGIKWLLEAFDHAPLEPKAIANKAYAHLLMEDWDTVLAMGRENLKSETADEMLSSYVIQAARFSGFTGDPLTLVPTKDREAAGVLLAMALFQRSKPGEDWKTLSRTLAERFPEERLARQLAAEADLDDVVGDNNYVDHVSLTESDLEKLKRSSITLAELWDEVKAEDNRLDESQIAICGNLILSYRVLGDHVSAMVIVREMLAIPDLDDGSTLRAAAAAMEAGDHPAVEEILPRLPASPSRNLLVLQMAVLKGDWDTLAKLDPDNEEAYPPTEWILCRTAIRLGQLWRIPDEERIPQLAKLIQDVEKHPRASIITAQYCANRRQPGLAEKAWVNARSNIDDRSHIASRMMVAIYAYRNRYWSDTASLLIGHIAVDRDSEELKALAGSLVQERPIKQRAVEFFTGLPAEVRSSAHYRYLEGLMEFNRGNLASAELIFSADMDASPRLELLLMMIMILRRQNRSTEIPPLLAHFDIEALDGTPIEKMRMAEELRRAGHERAAIEMAYPVLRANLNDEAVNLSYAILVFSMEHFGDIVRADTAEVGTWVQLSGSNGKDFDFVIEEGANDPSGGYLSPTHKLAAETMGKAAGDTISIPQQIGDQITWRIKEIKHRFLHAFHDVLANFQTKFPTSKGLFAFTMNDGDLSPVLDVVRRFAERGEKAIDLYVKSRIPFQLVAGMFNENPINIAGGIVEADEDVSTCLGIDPEREAAYALIRNSNRRGVVLDAHAAWTAATLDVLDIIEASLGPIYLPQSALDNLITFRGFDDIKRSSSLTLFHRGGETFRREHTQESVEAREHYISLQIAKIEKACVVAPVAAPNDITPLESMILEKCGERVLDPIYLCTDGRVLLSEDLRYRQFAKEMRVEGLWLQVILMEARGRGAISAQRYADAVVNLAILRHGPVAIDAPLIRSVIDRDPSGDLRTLDALARYIGSRGADYISHTAVVQEFIDATANDRSLDRLVRQRSISILLRKLIRHTGDKWPLLIEMLEEQAGFADREYLTGWLKGHFLNPAIIYALRRRVSAIVVQKALAASRLGADTSPQQALLETRGASAPALLPPRSPRSSGRPDLPPRKRRSKRRR</sequence>
<keyword evidence="4" id="KW-1185">Reference proteome</keyword>
<dbReference type="Pfam" id="PF20698">
    <property type="entry name" value="PIN-TPR-GreABC"/>
    <property type="match status" value="1"/>
</dbReference>
<dbReference type="Gene3D" id="1.25.40.10">
    <property type="entry name" value="Tetratricopeptide repeat domain"/>
    <property type="match status" value="1"/>
</dbReference>
<dbReference type="RefSeq" id="WP_004107781.1">
    <property type="nucleotide sequence ID" value="NZ_AQHN01000005.1"/>
</dbReference>
<gene>
    <name evidence="3" type="ORF">RHSP_60478</name>
</gene>
<reference evidence="3 4" key="1">
    <citation type="journal article" date="2012" name="BMC Genomics">
        <title>Genomic basis of broad host range and environmental adaptability of Rhizobium tropici CIAT 899 and Rhizobium sp. PRF 81 which are used in inoculants for common bean (Phaseolus vulgaris L.).</title>
        <authorList>
            <person name="Ormeno-Orrillo E."/>
            <person name="Menna P."/>
            <person name="Almeida L.G."/>
            <person name="Ollero F.J."/>
            <person name="Nicolas M.F."/>
            <person name="Pains Rodrigues E."/>
            <person name="Shigueyoshi Nakatani A."/>
            <person name="Silva Batista J.S."/>
            <person name="Oliveira Chueire L.M."/>
            <person name="Souza R.C."/>
            <person name="Ribeiro Vasconcelos A.T."/>
            <person name="Megias M."/>
            <person name="Hungria M."/>
            <person name="Martinez-Romero E."/>
        </authorList>
    </citation>
    <scope>NUCLEOTIDE SEQUENCE [LARGE SCALE GENOMIC DNA]</scope>
    <source>
        <strain evidence="3 4">PRF 81</strain>
    </source>
</reference>
<feature type="domain" description="PIN" evidence="2">
    <location>
        <begin position="1003"/>
        <end position="1142"/>
    </location>
</feature>
<dbReference type="InterPro" id="IPR011990">
    <property type="entry name" value="TPR-like_helical_dom_sf"/>
</dbReference>
<evidence type="ECO:0000313" key="4">
    <source>
        <dbReference type="Proteomes" id="UP000012429"/>
    </source>
</evidence>
<dbReference type="SUPFAM" id="SSF52980">
    <property type="entry name" value="Restriction endonuclease-like"/>
    <property type="match status" value="1"/>
</dbReference>
<evidence type="ECO:0000256" key="1">
    <source>
        <dbReference type="SAM" id="MobiDB-lite"/>
    </source>
</evidence>
<organism evidence="3 4">
    <name type="scientific">Rhizobium freirei PRF 81</name>
    <dbReference type="NCBI Taxonomy" id="363754"/>
    <lineage>
        <taxon>Bacteria</taxon>
        <taxon>Pseudomonadati</taxon>
        <taxon>Pseudomonadota</taxon>
        <taxon>Alphaproteobacteria</taxon>
        <taxon>Hyphomicrobiales</taxon>
        <taxon>Rhizobiaceae</taxon>
        <taxon>Rhizobium/Agrobacterium group</taxon>
        <taxon>Rhizobium</taxon>
    </lineage>
</organism>
<accession>N6VEN5</accession>
<evidence type="ECO:0000313" key="3">
    <source>
        <dbReference type="EMBL" id="ENN89537.1"/>
    </source>
</evidence>
<dbReference type="EMBL" id="AQHN01000005">
    <property type="protein sequence ID" value="ENN89537.1"/>
    <property type="molecule type" value="Genomic_DNA"/>
</dbReference>
<dbReference type="SUPFAM" id="SSF48452">
    <property type="entry name" value="TPR-like"/>
    <property type="match status" value="1"/>
</dbReference>
<comment type="caution">
    <text evidence="3">The sequence shown here is derived from an EMBL/GenBank/DDBJ whole genome shotgun (WGS) entry which is preliminary data.</text>
</comment>
<protein>
    <submittedName>
        <fullName evidence="3">TPR repeat-containing protein</fullName>
    </submittedName>
</protein>
<evidence type="ECO:0000259" key="2">
    <source>
        <dbReference type="Pfam" id="PF20698"/>
    </source>
</evidence>
<dbReference type="PATRIC" id="fig|363754.4.peg.303"/>
<dbReference type="OrthoDB" id="7281435at2"/>
<proteinExistence type="predicted"/>
<dbReference type="Proteomes" id="UP000012429">
    <property type="component" value="Unassembled WGS sequence"/>
</dbReference>
<dbReference type="InterPro" id="IPR011335">
    <property type="entry name" value="Restrct_endonuc-II-like"/>
</dbReference>
<dbReference type="STRING" id="363754.RHSP_60478"/>
<dbReference type="InterPro" id="IPR048987">
    <property type="entry name" value="PIN-TPR-GreABC"/>
</dbReference>